<comment type="caution">
    <text evidence="1">The sequence shown here is derived from an EMBL/GenBank/DDBJ whole genome shotgun (WGS) entry which is preliminary data.</text>
</comment>
<accession>A0A1Q8QG23</accession>
<dbReference type="STRING" id="1888891.DSOL_5053"/>
<gene>
    <name evidence="1" type="ORF">DSOL_5053</name>
</gene>
<dbReference type="AlphaFoldDB" id="A0A1Q8QG23"/>
<dbReference type="RefSeq" id="WP_075367290.1">
    <property type="nucleotide sequence ID" value="NZ_MLBF01000081.1"/>
</dbReference>
<evidence type="ECO:0000313" key="2">
    <source>
        <dbReference type="Proteomes" id="UP000186102"/>
    </source>
</evidence>
<proteinExistence type="predicted"/>
<reference evidence="1 2" key="1">
    <citation type="submission" date="2016-09" db="EMBL/GenBank/DDBJ databases">
        <title>Complete genome of Desulfosporosinus sp. OL.</title>
        <authorList>
            <person name="Mardanov A."/>
            <person name="Beletsky A."/>
            <person name="Panova A."/>
            <person name="Karnachuk O."/>
            <person name="Ravin N."/>
        </authorList>
    </citation>
    <scope>NUCLEOTIDE SEQUENCE [LARGE SCALE GENOMIC DNA]</scope>
    <source>
        <strain evidence="1 2">OL</strain>
    </source>
</reference>
<evidence type="ECO:0000313" key="1">
    <source>
        <dbReference type="EMBL" id="OLN26299.1"/>
    </source>
</evidence>
<protein>
    <submittedName>
        <fullName evidence="1">Uncharacterized protein</fullName>
    </submittedName>
</protein>
<name>A0A1Q8QG23_9FIRM</name>
<keyword evidence="2" id="KW-1185">Reference proteome</keyword>
<dbReference type="OrthoDB" id="1792542at2"/>
<dbReference type="Proteomes" id="UP000186102">
    <property type="component" value="Unassembled WGS sequence"/>
</dbReference>
<sequence>MPMVATQRPYTLFVVPDDEPINPREEWDNFGTMVCFHRRYTLGDEHHYDDAEEFFRKLVQDSIPDQDVISYIKNGNVDGLKLEYNKSAHEWELNSYSDFFKKWYTEYTLSAPLKGSETELSEAILEQMQWQDLKTLSEKAYSILPVYMYDHSGLTVNTTGFSCPWDSGLLGWIYAPHDKIKEEFGEVTPETIKKAEKLLDGEVKDYDYYLTGQCYGFRLYKQEEEIDSCWGFLGDFRDVQDSIKGHLPDECKDIVEILQERWDNASVEDILEEIQEHEDKDELDCGLDDELTDEMEM</sequence>
<dbReference type="EMBL" id="MLBF01000081">
    <property type="protein sequence ID" value="OLN26299.1"/>
    <property type="molecule type" value="Genomic_DNA"/>
</dbReference>
<organism evidence="1 2">
    <name type="scientific">Desulfosporosinus metallidurans</name>
    <dbReference type="NCBI Taxonomy" id="1888891"/>
    <lineage>
        <taxon>Bacteria</taxon>
        <taxon>Bacillati</taxon>
        <taxon>Bacillota</taxon>
        <taxon>Clostridia</taxon>
        <taxon>Eubacteriales</taxon>
        <taxon>Desulfitobacteriaceae</taxon>
        <taxon>Desulfosporosinus</taxon>
    </lineage>
</organism>